<protein>
    <recommendedName>
        <fullName evidence="2">Alpha/beta hydrolase fold-3 domain-containing protein</fullName>
    </recommendedName>
</protein>
<evidence type="ECO:0000259" key="2">
    <source>
        <dbReference type="Pfam" id="PF07859"/>
    </source>
</evidence>
<dbReference type="InterPro" id="IPR029058">
    <property type="entry name" value="AB_hydrolase_fold"/>
</dbReference>
<dbReference type="Gene3D" id="3.40.50.1820">
    <property type="entry name" value="alpha/beta hydrolase"/>
    <property type="match status" value="1"/>
</dbReference>
<dbReference type="EMBL" id="UINC01026255">
    <property type="protein sequence ID" value="SVB03374.1"/>
    <property type="molecule type" value="Genomic_DNA"/>
</dbReference>
<organism evidence="3">
    <name type="scientific">marine metagenome</name>
    <dbReference type="NCBI Taxonomy" id="408172"/>
    <lineage>
        <taxon>unclassified sequences</taxon>
        <taxon>metagenomes</taxon>
        <taxon>ecological metagenomes</taxon>
    </lineage>
</organism>
<gene>
    <name evidence="3" type="ORF">METZ01_LOCUS156228</name>
</gene>
<accession>A0A382APR4</accession>
<feature type="domain" description="Alpha/beta hydrolase fold-3" evidence="2">
    <location>
        <begin position="76"/>
        <end position="282"/>
    </location>
</feature>
<dbReference type="InterPro" id="IPR050300">
    <property type="entry name" value="GDXG_lipolytic_enzyme"/>
</dbReference>
<reference evidence="3" key="1">
    <citation type="submission" date="2018-05" db="EMBL/GenBank/DDBJ databases">
        <authorList>
            <person name="Lanie J.A."/>
            <person name="Ng W.-L."/>
            <person name="Kazmierczak K.M."/>
            <person name="Andrzejewski T.M."/>
            <person name="Davidsen T.M."/>
            <person name="Wayne K.J."/>
            <person name="Tettelin H."/>
            <person name="Glass J.I."/>
            <person name="Rusch D."/>
            <person name="Podicherti R."/>
            <person name="Tsui H.-C.T."/>
            <person name="Winkler M.E."/>
        </authorList>
    </citation>
    <scope>NUCLEOTIDE SEQUENCE</scope>
</reference>
<name>A0A382APR4_9ZZZZ</name>
<dbReference type="PANTHER" id="PTHR48081:SF8">
    <property type="entry name" value="ALPHA_BETA HYDROLASE FOLD-3 DOMAIN-CONTAINING PROTEIN-RELATED"/>
    <property type="match status" value="1"/>
</dbReference>
<sequence length="308" mass="32691">MPLDPQAQVALDAAAAIGLPPNHTVSAQEARANSKLRPRPAGPEVAKVEDRTIPGPCGEIPVRIYTPAGSGPFPILVWFHGGGWVLGDLEQADGVSRHLTVGAGCVVVSVDYRLAPETKFPGPADDCYAATEWASENAASINGDPSSIAVGGDSAGGNLATAICLMARDQNGPALAFQLLVYPVTMRDFETVSYEENASGYSLTRDSMKWFWNHYLASDADASNPYAAPMQAKSLKGLPPALVITAQYDPLRDEGEDYAHRLQDEGVSTKCTRYDGMMHGFFANPSVFDKGKIAVDEASAAMKGAFGR</sequence>
<dbReference type="FunFam" id="3.40.50.1820:FF:000089">
    <property type="entry name" value="Alpha/beta hydrolase"/>
    <property type="match status" value="1"/>
</dbReference>
<dbReference type="Pfam" id="PF07859">
    <property type="entry name" value="Abhydrolase_3"/>
    <property type="match status" value="1"/>
</dbReference>
<proteinExistence type="predicted"/>
<dbReference type="PANTHER" id="PTHR48081">
    <property type="entry name" value="AB HYDROLASE SUPERFAMILY PROTEIN C4A8.06C"/>
    <property type="match status" value="1"/>
</dbReference>
<evidence type="ECO:0000313" key="3">
    <source>
        <dbReference type="EMBL" id="SVB03374.1"/>
    </source>
</evidence>
<evidence type="ECO:0000256" key="1">
    <source>
        <dbReference type="ARBA" id="ARBA00022801"/>
    </source>
</evidence>
<dbReference type="InterPro" id="IPR013094">
    <property type="entry name" value="AB_hydrolase_3"/>
</dbReference>
<keyword evidence="1" id="KW-0378">Hydrolase</keyword>
<dbReference type="SUPFAM" id="SSF53474">
    <property type="entry name" value="alpha/beta-Hydrolases"/>
    <property type="match status" value="1"/>
</dbReference>
<dbReference type="GO" id="GO:0016787">
    <property type="term" value="F:hydrolase activity"/>
    <property type="evidence" value="ECO:0007669"/>
    <property type="project" value="UniProtKB-KW"/>
</dbReference>
<dbReference type="AlphaFoldDB" id="A0A382APR4"/>